<dbReference type="PANTHER" id="PTHR34605">
    <property type="entry name" value="PHAGE_INTEGRASE DOMAIN-CONTAINING PROTEIN"/>
    <property type="match status" value="1"/>
</dbReference>
<dbReference type="Gene3D" id="1.10.150.130">
    <property type="match status" value="1"/>
</dbReference>
<dbReference type="RefSeq" id="XP_072836904.1">
    <property type="nucleotide sequence ID" value="XM_072980803.1"/>
</dbReference>
<feature type="domain" description="Tyr recombinase" evidence="3">
    <location>
        <begin position="114"/>
        <end position="305"/>
    </location>
</feature>
<evidence type="ECO:0000256" key="2">
    <source>
        <dbReference type="ARBA" id="ARBA00023172"/>
    </source>
</evidence>
<gene>
    <name evidence="5" type="primary">LOC140702208</name>
</gene>
<dbReference type="Proteomes" id="UP001652642">
    <property type="component" value="Chromosome 10"/>
</dbReference>
<dbReference type="PROSITE" id="PS51898">
    <property type="entry name" value="TYR_RECOMBINASE"/>
    <property type="match status" value="1"/>
</dbReference>
<protein>
    <submittedName>
        <fullName evidence="5">Integrase/recombinase xerD homolog</fullName>
    </submittedName>
</protein>
<dbReference type="InterPro" id="IPR011010">
    <property type="entry name" value="DNA_brk_join_enz"/>
</dbReference>
<evidence type="ECO:0000313" key="5">
    <source>
        <dbReference type="RefSeq" id="XP_072836904.1"/>
    </source>
</evidence>
<evidence type="ECO:0000256" key="1">
    <source>
        <dbReference type="ARBA" id="ARBA00023125"/>
    </source>
</evidence>
<sequence length="305" mass="34766">MADWQDEATRAIGMALAPRTKNKYTSTWVEFSEFRRLGHLEQAWPAPVEHIQQFIVELHWRGLTPGTIRGKLAALSFYAKANGIGDASSDFRIRKMLEGWSRERGRRKDERTPISPAILSRICDCWGALCRDKYEESLFRAAALLAFFGAMRISELVALGRNDVSRRALQLEDVAVWDGQVRVRLRSSKTDQYGKGNMVILGQCTLENICPVRAMKEFGIRRGTDRGYFFQHKNGSPLTKYQFWALTDMALESLGIKNMRFGTHSFRIGAASTAAALGYDVEKIKRLGRWSSTCFRKYIRQLPNV</sequence>
<dbReference type="Gene3D" id="1.10.443.10">
    <property type="entry name" value="Intergrase catalytic core"/>
    <property type="match status" value="1"/>
</dbReference>
<dbReference type="InterPro" id="IPR052925">
    <property type="entry name" value="Phage_Integrase-like_Recomb"/>
</dbReference>
<keyword evidence="1" id="KW-0238">DNA-binding</keyword>
<dbReference type="InterPro" id="IPR002104">
    <property type="entry name" value="Integrase_catalytic"/>
</dbReference>
<dbReference type="PANTHER" id="PTHR34605:SF3">
    <property type="entry name" value="P CELL-TYPE AGGLUTINATION PROTEIN MAP4-LIKE-RELATED"/>
    <property type="match status" value="1"/>
</dbReference>
<organism evidence="4 5">
    <name type="scientific">Pogona vitticeps</name>
    <name type="common">central bearded dragon</name>
    <dbReference type="NCBI Taxonomy" id="103695"/>
    <lineage>
        <taxon>Eukaryota</taxon>
        <taxon>Metazoa</taxon>
        <taxon>Chordata</taxon>
        <taxon>Craniata</taxon>
        <taxon>Vertebrata</taxon>
        <taxon>Euteleostomi</taxon>
        <taxon>Lepidosauria</taxon>
        <taxon>Squamata</taxon>
        <taxon>Bifurcata</taxon>
        <taxon>Unidentata</taxon>
        <taxon>Episquamata</taxon>
        <taxon>Toxicofera</taxon>
        <taxon>Iguania</taxon>
        <taxon>Acrodonta</taxon>
        <taxon>Agamidae</taxon>
        <taxon>Amphibolurinae</taxon>
        <taxon>Pogona</taxon>
    </lineage>
</organism>
<reference evidence="5" key="1">
    <citation type="submission" date="2025-08" db="UniProtKB">
        <authorList>
            <consortium name="RefSeq"/>
        </authorList>
    </citation>
    <scope>IDENTIFICATION</scope>
</reference>
<dbReference type="InterPro" id="IPR013762">
    <property type="entry name" value="Integrase-like_cat_sf"/>
</dbReference>
<evidence type="ECO:0000259" key="3">
    <source>
        <dbReference type="PROSITE" id="PS51898"/>
    </source>
</evidence>
<dbReference type="InterPro" id="IPR010998">
    <property type="entry name" value="Integrase_recombinase_N"/>
</dbReference>
<keyword evidence="2" id="KW-0233">DNA recombination</keyword>
<dbReference type="SUPFAM" id="SSF56349">
    <property type="entry name" value="DNA breaking-rejoining enzymes"/>
    <property type="match status" value="1"/>
</dbReference>
<name>A0ABM5EUS7_9SAUR</name>
<dbReference type="Pfam" id="PF00589">
    <property type="entry name" value="Phage_integrase"/>
    <property type="match status" value="1"/>
</dbReference>
<dbReference type="GeneID" id="140702208"/>
<evidence type="ECO:0000313" key="4">
    <source>
        <dbReference type="Proteomes" id="UP001652642"/>
    </source>
</evidence>
<proteinExistence type="predicted"/>
<dbReference type="SUPFAM" id="SSF47823">
    <property type="entry name" value="lambda integrase-like, N-terminal domain"/>
    <property type="match status" value="1"/>
</dbReference>
<keyword evidence="4" id="KW-1185">Reference proteome</keyword>
<accession>A0ABM5EUS7</accession>